<dbReference type="EMBL" id="MT144404">
    <property type="protein sequence ID" value="QJA53223.1"/>
    <property type="molecule type" value="Genomic_DNA"/>
</dbReference>
<gene>
    <name evidence="2" type="ORF">MM415A01699_0015</name>
    <name evidence="3" type="ORF">MM415B02188_0001</name>
    <name evidence="1" type="ORF">TM448A03325_0008</name>
</gene>
<organism evidence="1">
    <name type="scientific">viral metagenome</name>
    <dbReference type="NCBI Taxonomy" id="1070528"/>
    <lineage>
        <taxon>unclassified sequences</taxon>
        <taxon>metagenomes</taxon>
        <taxon>organismal metagenomes</taxon>
    </lineage>
</organism>
<dbReference type="EMBL" id="MT142187">
    <property type="protein sequence ID" value="QJA75825.1"/>
    <property type="molecule type" value="Genomic_DNA"/>
</dbReference>
<evidence type="ECO:0000313" key="2">
    <source>
        <dbReference type="EMBL" id="QJA75825.1"/>
    </source>
</evidence>
<name>A0A6H1ZZ56_9ZZZZ</name>
<dbReference type="EMBL" id="MT142589">
    <property type="protein sequence ID" value="QJA85678.1"/>
    <property type="molecule type" value="Genomic_DNA"/>
</dbReference>
<accession>A0A6H1ZZ56</accession>
<proteinExistence type="predicted"/>
<reference evidence="1" key="1">
    <citation type="submission" date="2020-03" db="EMBL/GenBank/DDBJ databases">
        <title>The deep terrestrial virosphere.</title>
        <authorList>
            <person name="Holmfeldt K."/>
            <person name="Nilsson E."/>
            <person name="Simone D."/>
            <person name="Lopez-Fernandez M."/>
            <person name="Wu X."/>
            <person name="de Brujin I."/>
            <person name="Lundin D."/>
            <person name="Andersson A."/>
            <person name="Bertilsson S."/>
            <person name="Dopson M."/>
        </authorList>
    </citation>
    <scope>NUCLEOTIDE SEQUENCE</scope>
    <source>
        <strain evidence="2">MM415A01699</strain>
        <strain evidence="3">MM415B02188</strain>
        <strain evidence="1">TM448A03325</strain>
    </source>
</reference>
<sequence>MDPNREFAELLGLPEDEDWMCPVDFVVDPRFVLREMRKREDWPEFAFKEMIFSNSGKCGISLNYILDTTGLLRNKAIEFLKEERS</sequence>
<evidence type="ECO:0000313" key="3">
    <source>
        <dbReference type="EMBL" id="QJA85678.1"/>
    </source>
</evidence>
<dbReference type="AlphaFoldDB" id="A0A6H1ZZ56"/>
<evidence type="ECO:0000313" key="1">
    <source>
        <dbReference type="EMBL" id="QJA53223.1"/>
    </source>
</evidence>
<protein>
    <submittedName>
        <fullName evidence="1">Uncharacterized protein</fullName>
    </submittedName>
</protein>